<dbReference type="Proteomes" id="UP001054945">
    <property type="component" value="Unassembled WGS sequence"/>
</dbReference>
<reference evidence="1 2" key="1">
    <citation type="submission" date="2021-06" db="EMBL/GenBank/DDBJ databases">
        <title>Caerostris extrusa draft genome.</title>
        <authorList>
            <person name="Kono N."/>
            <person name="Arakawa K."/>
        </authorList>
    </citation>
    <scope>NUCLEOTIDE SEQUENCE [LARGE SCALE GENOMIC DNA]</scope>
</reference>
<sequence length="149" mass="17157">MGKHAKISDAILPSVGNRRRNCDVAYQSSTRYLQALYFCSTRNFRPTDSWYPIPVNSFRDIPYSRRSLWSRAIANRLQSLRPSGKVSQLIGIREEYPPGEEMSSTLSAPNESMSYQQIAQTSISIWRHASFHPKEGQNTNFPIKFLELR</sequence>
<keyword evidence="2" id="KW-1185">Reference proteome</keyword>
<dbReference type="EMBL" id="BPLR01013898">
    <property type="protein sequence ID" value="GIY64583.1"/>
    <property type="molecule type" value="Genomic_DNA"/>
</dbReference>
<evidence type="ECO:0000313" key="1">
    <source>
        <dbReference type="EMBL" id="GIY64583.1"/>
    </source>
</evidence>
<proteinExistence type="predicted"/>
<protein>
    <submittedName>
        <fullName evidence="1">Uncharacterized protein</fullName>
    </submittedName>
</protein>
<organism evidence="1 2">
    <name type="scientific">Caerostris extrusa</name>
    <name type="common">Bark spider</name>
    <name type="synonym">Caerostris bankana</name>
    <dbReference type="NCBI Taxonomy" id="172846"/>
    <lineage>
        <taxon>Eukaryota</taxon>
        <taxon>Metazoa</taxon>
        <taxon>Ecdysozoa</taxon>
        <taxon>Arthropoda</taxon>
        <taxon>Chelicerata</taxon>
        <taxon>Arachnida</taxon>
        <taxon>Araneae</taxon>
        <taxon>Araneomorphae</taxon>
        <taxon>Entelegynae</taxon>
        <taxon>Araneoidea</taxon>
        <taxon>Araneidae</taxon>
        <taxon>Caerostris</taxon>
    </lineage>
</organism>
<accession>A0AAV4V3K7</accession>
<comment type="caution">
    <text evidence="1">The sequence shown here is derived from an EMBL/GenBank/DDBJ whole genome shotgun (WGS) entry which is preliminary data.</text>
</comment>
<dbReference type="AlphaFoldDB" id="A0AAV4V3K7"/>
<name>A0AAV4V3K7_CAEEX</name>
<gene>
    <name evidence="1" type="ORF">CEXT_718931</name>
</gene>
<evidence type="ECO:0000313" key="2">
    <source>
        <dbReference type="Proteomes" id="UP001054945"/>
    </source>
</evidence>